<protein>
    <recommendedName>
        <fullName evidence="6">Phosphate transport system permease protein</fullName>
    </recommendedName>
</protein>
<reference evidence="8 9" key="1">
    <citation type="submission" date="2016-10" db="EMBL/GenBank/DDBJ databases">
        <authorList>
            <person name="de Groot N.N."/>
        </authorList>
    </citation>
    <scope>NUCLEOTIDE SEQUENCE [LARGE SCALE GENOMIC DNA]</scope>
    <source>
        <strain evidence="8 9">Nl14</strain>
    </source>
</reference>
<dbReference type="InterPro" id="IPR000515">
    <property type="entry name" value="MetI-like"/>
</dbReference>
<accession>A0A1I7GSA4</accession>
<comment type="function">
    <text evidence="6">Part of the binding-protein-dependent transport system for phosphate; probably responsible for the translocation of the substrate across the membrane.</text>
</comment>
<gene>
    <name evidence="8" type="ORF">SAMN05216417_105230</name>
</gene>
<organism evidence="8 9">
    <name type="scientific">Nitrosospira multiformis</name>
    <dbReference type="NCBI Taxonomy" id="1231"/>
    <lineage>
        <taxon>Bacteria</taxon>
        <taxon>Pseudomonadati</taxon>
        <taxon>Pseudomonadota</taxon>
        <taxon>Betaproteobacteria</taxon>
        <taxon>Nitrosomonadales</taxon>
        <taxon>Nitrosomonadaceae</taxon>
        <taxon>Nitrosospira</taxon>
    </lineage>
</organism>
<dbReference type="PANTHER" id="PTHR42727">
    <property type="entry name" value="PHOSPHATE TRANSPORT SYSTEM PERMEASE PROTEIN"/>
    <property type="match status" value="1"/>
</dbReference>
<evidence type="ECO:0000256" key="4">
    <source>
        <dbReference type="ARBA" id="ARBA00023136"/>
    </source>
</evidence>
<sequence>MIFWLAVGRGGFLVGEWLSRNCNISIILFRPSQWSHFKVQFPVTARRSDNTSDPSALGYNYRRHLSERFIEALLFLTAFISVAITLAIVAMLVTESLSFFEHVSLWEFLTDTQWTPLFDNAHYGILPLVSGTVVSSAVALLVAIPMGTITAIYLSEFAPFTVREVAKPFLELLGGVPTVVYGYFALLFVTPLLQKIFPELPGFSLLSAGLVMGIMIIPYVSSMAEDAMRAVPMHLREGSYAMGATRFQTAVRVVMPGAFSGIAAAYILGISRAVGETMVVAIAAGMQPSLTWNPMEPAATITAYIVQVSLGDLPHGSIGYQTIFAAGLTLLLITLVFNIIGHLLRKRFREVY</sequence>
<evidence type="ECO:0000313" key="9">
    <source>
        <dbReference type="Proteomes" id="UP000182649"/>
    </source>
</evidence>
<keyword evidence="6" id="KW-1003">Cell membrane</keyword>
<evidence type="ECO:0000313" key="8">
    <source>
        <dbReference type="EMBL" id="SFU51343.1"/>
    </source>
</evidence>
<dbReference type="Pfam" id="PF00528">
    <property type="entry name" value="BPD_transp_1"/>
    <property type="match status" value="1"/>
</dbReference>
<dbReference type="PROSITE" id="PS50928">
    <property type="entry name" value="ABC_TM1"/>
    <property type="match status" value="1"/>
</dbReference>
<dbReference type="InterPro" id="IPR011864">
    <property type="entry name" value="Phosphate_PstC"/>
</dbReference>
<dbReference type="PANTHER" id="PTHR42727:SF1">
    <property type="entry name" value="PHOSPHATE TRANSPORT SYSTEM PERMEASE"/>
    <property type="match status" value="1"/>
</dbReference>
<dbReference type="SUPFAM" id="SSF161098">
    <property type="entry name" value="MetI-like"/>
    <property type="match status" value="1"/>
</dbReference>
<dbReference type="NCBIfam" id="TIGR02138">
    <property type="entry name" value="phosphate_pstC"/>
    <property type="match status" value="1"/>
</dbReference>
<comment type="similarity">
    <text evidence="6">Belongs to the binding-protein-dependent transport system permease family. CysTW subfamily.</text>
</comment>
<feature type="transmembrane region" description="Helical" evidence="5">
    <location>
        <begin position="249"/>
        <end position="268"/>
    </location>
</feature>
<dbReference type="InterPro" id="IPR035906">
    <property type="entry name" value="MetI-like_sf"/>
</dbReference>
<dbReference type="GO" id="GO:0006817">
    <property type="term" value="P:phosphate ion transport"/>
    <property type="evidence" value="ECO:0007669"/>
    <property type="project" value="UniProtKB-KW"/>
</dbReference>
<dbReference type="AlphaFoldDB" id="A0A1I7GSA4"/>
<feature type="domain" description="ABC transmembrane type-1" evidence="7">
    <location>
        <begin position="129"/>
        <end position="341"/>
    </location>
</feature>
<keyword evidence="6" id="KW-0997">Cell inner membrane</keyword>
<evidence type="ECO:0000256" key="5">
    <source>
        <dbReference type="RuleBase" id="RU363032"/>
    </source>
</evidence>
<name>A0A1I7GSA4_9PROT</name>
<dbReference type="EMBL" id="FPBZ01000005">
    <property type="protein sequence ID" value="SFU51343.1"/>
    <property type="molecule type" value="Genomic_DNA"/>
</dbReference>
<evidence type="ECO:0000259" key="7">
    <source>
        <dbReference type="PROSITE" id="PS50928"/>
    </source>
</evidence>
<evidence type="ECO:0000256" key="3">
    <source>
        <dbReference type="ARBA" id="ARBA00022989"/>
    </source>
</evidence>
<feature type="transmembrane region" description="Helical" evidence="5">
    <location>
        <begin position="202"/>
        <end position="220"/>
    </location>
</feature>
<feature type="transmembrane region" description="Helical" evidence="5">
    <location>
        <begin position="318"/>
        <end position="340"/>
    </location>
</feature>
<feature type="transmembrane region" description="Helical" evidence="5">
    <location>
        <begin position="169"/>
        <end position="190"/>
    </location>
</feature>
<dbReference type="CDD" id="cd06261">
    <property type="entry name" value="TM_PBP2"/>
    <property type="match status" value="1"/>
</dbReference>
<keyword evidence="3 5" id="KW-1133">Transmembrane helix</keyword>
<keyword evidence="5" id="KW-0813">Transport</keyword>
<evidence type="ECO:0000256" key="6">
    <source>
        <dbReference type="RuleBase" id="RU363054"/>
    </source>
</evidence>
<keyword evidence="2 5" id="KW-0812">Transmembrane</keyword>
<proteinExistence type="inferred from homology"/>
<dbReference type="Gene3D" id="1.10.3720.10">
    <property type="entry name" value="MetI-like"/>
    <property type="match status" value="1"/>
</dbReference>
<evidence type="ECO:0000256" key="2">
    <source>
        <dbReference type="ARBA" id="ARBA00022692"/>
    </source>
</evidence>
<keyword evidence="6" id="KW-0592">Phosphate transport</keyword>
<feature type="transmembrane region" description="Helical" evidence="5">
    <location>
        <begin position="133"/>
        <end position="157"/>
    </location>
</feature>
<keyword evidence="4 5" id="KW-0472">Membrane</keyword>
<evidence type="ECO:0000256" key="1">
    <source>
        <dbReference type="ARBA" id="ARBA00004651"/>
    </source>
</evidence>
<comment type="subcellular location">
    <subcellularLocation>
        <location evidence="6">Cell inner membrane</location>
        <topology evidence="6">Multi-pass membrane protein</topology>
    </subcellularLocation>
    <subcellularLocation>
        <location evidence="1 5">Cell membrane</location>
        <topology evidence="1 5">Multi-pass membrane protein</topology>
    </subcellularLocation>
</comment>
<dbReference type="GO" id="GO:0005886">
    <property type="term" value="C:plasma membrane"/>
    <property type="evidence" value="ECO:0007669"/>
    <property type="project" value="UniProtKB-SubCell"/>
</dbReference>
<dbReference type="Proteomes" id="UP000182649">
    <property type="component" value="Unassembled WGS sequence"/>
</dbReference>
<feature type="transmembrane region" description="Helical" evidence="5">
    <location>
        <begin position="72"/>
        <end position="93"/>
    </location>
</feature>
<dbReference type="GO" id="GO:0005315">
    <property type="term" value="F:phosphate transmembrane transporter activity"/>
    <property type="evidence" value="ECO:0007669"/>
    <property type="project" value="InterPro"/>
</dbReference>